<comment type="caution">
    <text evidence="1">The sequence shown here is derived from an EMBL/GenBank/DDBJ whole genome shotgun (WGS) entry which is preliminary data.</text>
</comment>
<accession>A0ABD7HL55</accession>
<dbReference type="EMBL" id="QXBN01000015">
    <property type="protein sequence ID" value="RIT35145.1"/>
    <property type="molecule type" value="Genomic_DNA"/>
</dbReference>
<organism evidence="1 2">
    <name type="scientific">Mycobacteroides abscessus</name>
    <dbReference type="NCBI Taxonomy" id="36809"/>
    <lineage>
        <taxon>Bacteria</taxon>
        <taxon>Bacillati</taxon>
        <taxon>Actinomycetota</taxon>
        <taxon>Actinomycetes</taxon>
        <taxon>Mycobacteriales</taxon>
        <taxon>Mycobacteriaceae</taxon>
        <taxon>Mycobacteroides</taxon>
    </lineage>
</organism>
<reference evidence="1 2" key="1">
    <citation type="submission" date="2018-08" db="EMBL/GenBank/DDBJ databases">
        <title>Linezolid Resistance in Mycobacterium abscessus: MIC Distribution and Comprehensive Investigation of Resistance Mechanisms.</title>
        <authorList>
            <person name="Ye M."/>
            <person name="Xu L."/>
            <person name="Zou Y."/>
            <person name="Li B."/>
            <person name="Guo Q."/>
            <person name="Zhang Y."/>
            <person name="Zhan M."/>
            <person name="Xu B."/>
            <person name="Yu F."/>
            <person name="Zhang Z."/>
            <person name="Chu H."/>
        </authorList>
    </citation>
    <scope>NUCLEOTIDE SEQUENCE [LARGE SCALE GENOMIC DNA]</scope>
    <source>
        <strain evidence="1 2">G143</strain>
    </source>
</reference>
<sequence length="75" mass="8091">MSNQSADRQAVVDNLRKVAVPADLPAARAFIDFVISQEGEPLNDISQQIHQLGQVVGHLSATVIEIVDTLGRQAK</sequence>
<gene>
    <name evidence="1" type="ORF">D2E76_19300</name>
</gene>
<dbReference type="Proteomes" id="UP000284557">
    <property type="component" value="Unassembled WGS sequence"/>
</dbReference>
<evidence type="ECO:0000313" key="2">
    <source>
        <dbReference type="Proteomes" id="UP000284557"/>
    </source>
</evidence>
<dbReference type="RefSeq" id="WP_100460793.1">
    <property type="nucleotide sequence ID" value="NZ_QDET01000001.1"/>
</dbReference>
<evidence type="ECO:0000313" key="1">
    <source>
        <dbReference type="EMBL" id="RIT35145.1"/>
    </source>
</evidence>
<name>A0ABD7HL55_9MYCO</name>
<dbReference type="AlphaFoldDB" id="A0ABD7HL55"/>
<protein>
    <submittedName>
        <fullName evidence="1">Uncharacterized protein</fullName>
    </submittedName>
</protein>
<proteinExistence type="predicted"/>